<organism evidence="14 15">
    <name type="scientific">Tetranychus urticae</name>
    <name type="common">Two-spotted spider mite</name>
    <dbReference type="NCBI Taxonomy" id="32264"/>
    <lineage>
        <taxon>Eukaryota</taxon>
        <taxon>Metazoa</taxon>
        <taxon>Ecdysozoa</taxon>
        <taxon>Arthropoda</taxon>
        <taxon>Chelicerata</taxon>
        <taxon>Arachnida</taxon>
        <taxon>Acari</taxon>
        <taxon>Acariformes</taxon>
        <taxon>Trombidiformes</taxon>
        <taxon>Prostigmata</taxon>
        <taxon>Eleutherengona</taxon>
        <taxon>Raphignathae</taxon>
        <taxon>Tetranychoidea</taxon>
        <taxon>Tetranychidae</taxon>
        <taxon>Tetranychus</taxon>
    </lineage>
</organism>
<proteinExistence type="inferred from homology"/>
<evidence type="ECO:0000256" key="13">
    <source>
        <dbReference type="SAM" id="Phobius"/>
    </source>
</evidence>
<keyword evidence="11 12" id="KW-0407">Ion channel</keyword>
<keyword evidence="5 12" id="KW-0812">Transmembrane</keyword>
<feature type="transmembrane region" description="Helical" evidence="13">
    <location>
        <begin position="62"/>
        <end position="82"/>
    </location>
</feature>
<evidence type="ECO:0000256" key="6">
    <source>
        <dbReference type="ARBA" id="ARBA00022989"/>
    </source>
</evidence>
<reference evidence="15" key="1">
    <citation type="submission" date="2011-08" db="EMBL/GenBank/DDBJ databases">
        <authorList>
            <person name="Rombauts S."/>
        </authorList>
    </citation>
    <scope>NUCLEOTIDE SEQUENCE</scope>
    <source>
        <strain evidence="15">London</strain>
    </source>
</reference>
<evidence type="ECO:0000256" key="8">
    <source>
        <dbReference type="ARBA" id="ARBA00023065"/>
    </source>
</evidence>
<evidence type="ECO:0000256" key="7">
    <source>
        <dbReference type="ARBA" id="ARBA00023053"/>
    </source>
</evidence>
<keyword evidence="10 12" id="KW-0739">Sodium transport</keyword>
<keyword evidence="4 12" id="KW-0894">Sodium channel</keyword>
<dbReference type="EnsemblMetazoa" id="tetur12g03920.1">
    <property type="protein sequence ID" value="tetur12g03920.1"/>
    <property type="gene ID" value="tetur12g03920"/>
</dbReference>
<reference evidence="14" key="2">
    <citation type="submission" date="2015-06" db="UniProtKB">
        <authorList>
            <consortium name="EnsemblMetazoa"/>
        </authorList>
    </citation>
    <scope>IDENTIFICATION</scope>
</reference>
<dbReference type="GO" id="GO:0016020">
    <property type="term" value="C:membrane"/>
    <property type="evidence" value="ECO:0007669"/>
    <property type="project" value="UniProtKB-SubCell"/>
</dbReference>
<keyword evidence="3 12" id="KW-0813">Transport</keyword>
<dbReference type="InterPro" id="IPR001873">
    <property type="entry name" value="ENaC"/>
</dbReference>
<evidence type="ECO:0000256" key="12">
    <source>
        <dbReference type="RuleBase" id="RU000679"/>
    </source>
</evidence>
<evidence type="ECO:0000256" key="1">
    <source>
        <dbReference type="ARBA" id="ARBA00004141"/>
    </source>
</evidence>
<dbReference type="GO" id="GO:0005272">
    <property type="term" value="F:sodium channel activity"/>
    <property type="evidence" value="ECO:0007669"/>
    <property type="project" value="UniProtKB-KW"/>
</dbReference>
<evidence type="ECO:0000256" key="11">
    <source>
        <dbReference type="ARBA" id="ARBA00023303"/>
    </source>
</evidence>
<sequence>MFKQRNKLFVKRVPPQAKDKIKNNVQWKPVSYDFYSLDSIKPVSVQIPIINEPKDPLLKCLCFFKLVLKTFITIICIFFWFYQISYLANEYFKYEVIESRSHAYPTFLSPPDFSFCLNLIGSLNATEMFIRRPDVKAAVLKVCSTRSNCSLSDQQAVLEDLTYGPKIVYSRMTTQELFQLLPGISSIMASCSFLSANLSSVQCDESYFRTYMYSQKICYEFVWYSSKSPNKTTPVFPANLINLPGYTNIRLLAIQFNLTRFSSDALFDIMIHPPFDLPWHPDKSTKESIIPNHQFIYQSLSYKKTVTQSLPDPYQSNCTDYSELPWRSIQECILNCSLDKFIEISDYYPRYYPIVKFDDHYLSFDYNKRESYQPLIQQLSEKCLDWCGYTECFSEAYDIISLNSGRHVSPGMKMYNLQIFPSSQPTKLLRTTAVHSAEYFIANIGGSIGVWFGYSLYCLGKRVYNFIPRIYQRMKLKFILKRNEIIEFKPTITKFKRPNKN</sequence>
<keyword evidence="6 13" id="KW-1133">Transmembrane helix</keyword>
<dbReference type="AlphaFoldDB" id="T1KJ64"/>
<dbReference type="Pfam" id="PF00858">
    <property type="entry name" value="ASC"/>
    <property type="match status" value="1"/>
</dbReference>
<keyword evidence="8 12" id="KW-0406">Ion transport</keyword>
<protein>
    <submittedName>
        <fullName evidence="14">Uncharacterized protein</fullName>
    </submittedName>
</protein>
<name>T1KJ64_TETUR</name>
<keyword evidence="9 13" id="KW-0472">Membrane</keyword>
<comment type="similarity">
    <text evidence="2 12">Belongs to the amiloride-sensitive sodium channel (TC 1.A.6) family.</text>
</comment>
<comment type="subcellular location">
    <subcellularLocation>
        <location evidence="1">Membrane</location>
        <topology evidence="1">Multi-pass membrane protein</topology>
    </subcellularLocation>
</comment>
<evidence type="ECO:0000256" key="3">
    <source>
        <dbReference type="ARBA" id="ARBA00022448"/>
    </source>
</evidence>
<evidence type="ECO:0000256" key="4">
    <source>
        <dbReference type="ARBA" id="ARBA00022461"/>
    </source>
</evidence>
<dbReference type="Proteomes" id="UP000015104">
    <property type="component" value="Unassembled WGS sequence"/>
</dbReference>
<evidence type="ECO:0000256" key="5">
    <source>
        <dbReference type="ARBA" id="ARBA00022692"/>
    </source>
</evidence>
<evidence type="ECO:0000256" key="10">
    <source>
        <dbReference type="ARBA" id="ARBA00023201"/>
    </source>
</evidence>
<evidence type="ECO:0000256" key="2">
    <source>
        <dbReference type="ARBA" id="ARBA00007193"/>
    </source>
</evidence>
<evidence type="ECO:0000256" key="9">
    <source>
        <dbReference type="ARBA" id="ARBA00023136"/>
    </source>
</evidence>
<keyword evidence="7" id="KW-0915">Sodium</keyword>
<dbReference type="HOGENOM" id="CLU_445748_0_0_1"/>
<keyword evidence="15" id="KW-1185">Reference proteome</keyword>
<dbReference type="EMBL" id="CAEY01000119">
    <property type="status" value="NOT_ANNOTATED_CDS"/>
    <property type="molecule type" value="Genomic_DNA"/>
</dbReference>
<evidence type="ECO:0000313" key="14">
    <source>
        <dbReference type="EnsemblMetazoa" id="tetur12g03920.1"/>
    </source>
</evidence>
<evidence type="ECO:0000313" key="15">
    <source>
        <dbReference type="Proteomes" id="UP000015104"/>
    </source>
</evidence>
<accession>T1KJ64</accession>